<dbReference type="InterPro" id="IPR017790">
    <property type="entry name" value="Penicillin-binding_protein_2"/>
</dbReference>
<feature type="transmembrane region" description="Helical" evidence="14">
    <location>
        <begin position="41"/>
        <end position="65"/>
    </location>
</feature>
<dbReference type="GO" id="GO:0008658">
    <property type="term" value="F:penicillin binding"/>
    <property type="evidence" value="ECO:0007669"/>
    <property type="project" value="UniProtKB-UniRule"/>
</dbReference>
<keyword evidence="5 14" id="KW-0121">Carboxypeptidase</keyword>
<dbReference type="RefSeq" id="WP_119530758.1">
    <property type="nucleotide sequence ID" value="NZ_JBHSSP010000039.1"/>
</dbReference>
<dbReference type="AlphaFoldDB" id="A0A3A1YP63"/>
<feature type="domain" description="Penicillin-binding protein transpeptidase" evidence="15">
    <location>
        <begin position="297"/>
        <end position="639"/>
    </location>
</feature>
<keyword evidence="8 14" id="KW-0378">Hydrolase</keyword>
<evidence type="ECO:0000256" key="7">
    <source>
        <dbReference type="ARBA" id="ARBA00022692"/>
    </source>
</evidence>
<dbReference type="GO" id="GO:0005886">
    <property type="term" value="C:plasma membrane"/>
    <property type="evidence" value="ECO:0007669"/>
    <property type="project" value="UniProtKB-SubCell"/>
</dbReference>
<keyword evidence="6 14" id="KW-0645">Protease</keyword>
<evidence type="ECO:0000256" key="6">
    <source>
        <dbReference type="ARBA" id="ARBA00022670"/>
    </source>
</evidence>
<evidence type="ECO:0000256" key="5">
    <source>
        <dbReference type="ARBA" id="ARBA00022645"/>
    </source>
</evidence>
<dbReference type="InterPro" id="IPR050515">
    <property type="entry name" value="Beta-lactam/transpept"/>
</dbReference>
<keyword evidence="10 14" id="KW-0573">Peptidoglycan synthesis</keyword>
<evidence type="ECO:0000313" key="18">
    <source>
        <dbReference type="Proteomes" id="UP000265916"/>
    </source>
</evidence>
<dbReference type="PANTHER" id="PTHR30627">
    <property type="entry name" value="PEPTIDOGLYCAN D,D-TRANSPEPTIDASE"/>
    <property type="match status" value="1"/>
</dbReference>
<dbReference type="GO" id="GO:0071555">
    <property type="term" value="P:cell wall organization"/>
    <property type="evidence" value="ECO:0007669"/>
    <property type="project" value="UniProtKB-KW"/>
</dbReference>
<dbReference type="InterPro" id="IPR012338">
    <property type="entry name" value="Beta-lactam/transpept-like"/>
</dbReference>
<dbReference type="OrthoDB" id="9766847at2"/>
<accession>A0A3A1YP63</accession>
<dbReference type="NCBIfam" id="TIGR03423">
    <property type="entry name" value="pbp2_mrdA"/>
    <property type="match status" value="1"/>
</dbReference>
<evidence type="ECO:0000313" key="17">
    <source>
        <dbReference type="EMBL" id="RIY39028.1"/>
    </source>
</evidence>
<proteinExistence type="inferred from homology"/>
<keyword evidence="9 14" id="KW-0133">Cell shape</keyword>
<sequence>MKKRNSSFLAANNKKISFKKKERKKQHLPPSFLLKLVKRSFLVRSWLTFFIVGILMAVVYFHIFYLQIYENKKYELSSNNNYIKIIPTPPSRGIITDRNGIGLAVNHLEYGLYILPVSARKTRADFEKLQQIIPLTEEDYNRFLDNKRNNIFRAPTLLKSNLTQEEIAKIMVNKYRLDDISIEPVYTRYYPFGTIMPHVLGYVGSINDRDLKNIKELDENEQSNYAGTSQIGKIGLEKYYEKSLLGTVGYQSVEVNSTGNIIKTIETKDPVPGDNLRLAIDLPTQIYLLKLLGEEKGSIVMTNPQTAEVLAIVSKPVYDPNLFVKGISGTDYRNLLNDHDRPLYNRATMGIYPPGSTVKPFVSFTGLESKFVTPSTTIYDPGYWILPRTQQKYRDWLRTGHGTVNMHKAIVESVDTYFYDLAYRMGINKMASYMTQFGFGQKTGIDIFEESSANYPTEEWKKARFKRDWLQGDTPPVGIGQGYFTATPIQLVHALNTLINRGKEQAPHLLLTTSKANAQHQVNLVNDVPETKRIFTDSPEYYWDTVLKGMYGVNHERTGSGWRAFNGAKYTSGGKSGTAQVFGLNGNDYQASALKKTLRDHALFIAFAPFENPQASVSVVVENGGGGGKVAGPIARAALDYYILHRLPRLDPSLTCKQIQDYAIEDLQELGYTIDNYDNVIDLQQLSIPGTTCQTNQNYTNEPSSLTLQNFNGTIPQDK</sequence>
<evidence type="ECO:0000256" key="11">
    <source>
        <dbReference type="ARBA" id="ARBA00022989"/>
    </source>
</evidence>
<comment type="caution">
    <text evidence="14">Lacks conserved residue(s) required for the propagation of feature annotation.</text>
</comment>
<dbReference type="Gene3D" id="3.40.710.10">
    <property type="entry name" value="DD-peptidase/beta-lactamase superfamily"/>
    <property type="match status" value="1"/>
</dbReference>
<dbReference type="InterPro" id="IPR001460">
    <property type="entry name" value="PCN-bd_Tpept"/>
</dbReference>
<dbReference type="EC" id="3.4.16.4" evidence="14"/>
<comment type="catalytic activity">
    <reaction evidence="14">
        <text>Preferential cleavage: (Ac)2-L-Lys-D-Ala-|-D-Ala. Also transpeptidation of peptidyl-alanyl moieties that are N-acyl substituents of D-alanine.</text>
        <dbReference type="EC" id="3.4.16.4"/>
    </reaction>
</comment>
<organism evidence="17 18">
    <name type="scientific">Psittacicella hinzii</name>
    <dbReference type="NCBI Taxonomy" id="2028575"/>
    <lineage>
        <taxon>Bacteria</taxon>
        <taxon>Pseudomonadati</taxon>
        <taxon>Pseudomonadota</taxon>
        <taxon>Gammaproteobacteria</taxon>
        <taxon>Pasteurellales</taxon>
        <taxon>Psittacicellaceae</taxon>
        <taxon>Psittacicella</taxon>
    </lineage>
</organism>
<comment type="caution">
    <text evidence="17">The sequence shown here is derived from an EMBL/GenBank/DDBJ whole genome shotgun (WGS) entry which is preliminary data.</text>
</comment>
<evidence type="ECO:0000256" key="2">
    <source>
        <dbReference type="ARBA" id="ARBA00004236"/>
    </source>
</evidence>
<dbReference type="GO" id="GO:0009002">
    <property type="term" value="F:serine-type D-Ala-D-Ala carboxypeptidase activity"/>
    <property type="evidence" value="ECO:0007669"/>
    <property type="project" value="UniProtKB-UniRule"/>
</dbReference>
<keyword evidence="12 14" id="KW-0472">Membrane</keyword>
<keyword evidence="11 14" id="KW-1133">Transmembrane helix</keyword>
<dbReference type="GO" id="GO:0008360">
    <property type="term" value="P:regulation of cell shape"/>
    <property type="evidence" value="ECO:0007669"/>
    <property type="project" value="UniProtKB-KW"/>
</dbReference>
<evidence type="ECO:0000256" key="14">
    <source>
        <dbReference type="HAMAP-Rule" id="MF_02081"/>
    </source>
</evidence>
<evidence type="ECO:0000256" key="3">
    <source>
        <dbReference type="ARBA" id="ARBA00022475"/>
    </source>
</evidence>
<dbReference type="InterPro" id="IPR005311">
    <property type="entry name" value="PBP_dimer"/>
</dbReference>
<evidence type="ECO:0000256" key="1">
    <source>
        <dbReference type="ARBA" id="ARBA00004167"/>
    </source>
</evidence>
<evidence type="ECO:0000256" key="13">
    <source>
        <dbReference type="ARBA" id="ARBA00023316"/>
    </source>
</evidence>
<dbReference type="Gene3D" id="3.90.1310.10">
    <property type="entry name" value="Penicillin-binding protein 2a (Domain 2)"/>
    <property type="match status" value="1"/>
</dbReference>
<dbReference type="GO" id="GO:0006508">
    <property type="term" value="P:proteolysis"/>
    <property type="evidence" value="ECO:0007669"/>
    <property type="project" value="UniProtKB-KW"/>
</dbReference>
<keyword evidence="18" id="KW-1185">Reference proteome</keyword>
<comment type="similarity">
    <text evidence="14">Belongs to the transpeptidase family. MrdA subfamily.</text>
</comment>
<protein>
    <recommendedName>
        <fullName evidence="14">Peptidoglycan D,D-transpeptidase MrdA</fullName>
        <ecNumber evidence="14">3.4.16.4</ecNumber>
    </recommendedName>
    <alternativeName>
        <fullName evidence="14">Penicillin-binding protein 2</fullName>
        <shortName evidence="14">PBP-2</shortName>
    </alternativeName>
</protein>
<dbReference type="InterPro" id="IPR036138">
    <property type="entry name" value="PBP_dimer_sf"/>
</dbReference>
<dbReference type="HAMAP" id="MF_02081">
    <property type="entry name" value="MrdA_transpept"/>
    <property type="match status" value="1"/>
</dbReference>
<reference evidence="17 18" key="1">
    <citation type="submission" date="2017-08" db="EMBL/GenBank/DDBJ databases">
        <title>Reclassification of Bisgaard taxon 37 and 44.</title>
        <authorList>
            <person name="Christensen H."/>
        </authorList>
    </citation>
    <scope>NUCLEOTIDE SEQUENCE [LARGE SCALE GENOMIC DNA]</scope>
    <source>
        <strain evidence="17 18">111</strain>
    </source>
</reference>
<dbReference type="Pfam" id="PF03717">
    <property type="entry name" value="PBP_dimer"/>
    <property type="match status" value="1"/>
</dbReference>
<dbReference type="SUPFAM" id="SSF56601">
    <property type="entry name" value="beta-lactamase/transpeptidase-like"/>
    <property type="match status" value="1"/>
</dbReference>
<evidence type="ECO:0000256" key="8">
    <source>
        <dbReference type="ARBA" id="ARBA00022801"/>
    </source>
</evidence>
<name>A0A3A1YP63_9GAMM</name>
<comment type="subcellular location">
    <subcellularLocation>
        <location evidence="14">Cell inner membrane</location>
        <topology evidence="14">Single-pass membrane protein</topology>
    </subcellularLocation>
    <subcellularLocation>
        <location evidence="2">Cell membrane</location>
    </subcellularLocation>
    <subcellularLocation>
        <location evidence="1">Membrane</location>
        <topology evidence="1">Single-pass membrane protein</topology>
    </subcellularLocation>
</comment>
<gene>
    <name evidence="14 17" type="primary">mrdA</name>
    <name evidence="17" type="ORF">CKF58_02890</name>
</gene>
<dbReference type="Gene3D" id="3.30.1390.30">
    <property type="entry name" value="Penicillin-binding protein 2a, domain 3"/>
    <property type="match status" value="1"/>
</dbReference>
<evidence type="ECO:0000256" key="9">
    <source>
        <dbReference type="ARBA" id="ARBA00022960"/>
    </source>
</evidence>
<feature type="domain" description="Penicillin-binding protein dimerisation" evidence="16">
    <location>
        <begin position="88"/>
        <end position="265"/>
    </location>
</feature>
<comment type="function">
    <text evidence="14">Catalyzes cross-linking of the peptidoglycan cell wall.</text>
</comment>
<evidence type="ECO:0000256" key="4">
    <source>
        <dbReference type="ARBA" id="ARBA00022519"/>
    </source>
</evidence>
<evidence type="ECO:0000256" key="10">
    <source>
        <dbReference type="ARBA" id="ARBA00022984"/>
    </source>
</evidence>
<dbReference type="GO" id="GO:0009252">
    <property type="term" value="P:peptidoglycan biosynthetic process"/>
    <property type="evidence" value="ECO:0007669"/>
    <property type="project" value="UniProtKB-UniRule"/>
</dbReference>
<evidence type="ECO:0000256" key="12">
    <source>
        <dbReference type="ARBA" id="ARBA00023136"/>
    </source>
</evidence>
<feature type="active site" description="Acyl-ester intermediate" evidence="14">
    <location>
        <position position="356"/>
    </location>
</feature>
<dbReference type="PANTHER" id="PTHR30627:SF2">
    <property type="entry name" value="PEPTIDOGLYCAN D,D-TRANSPEPTIDASE MRDA"/>
    <property type="match status" value="1"/>
</dbReference>
<comment type="pathway">
    <text evidence="14">Cell wall biogenesis; peptidoglycan biosynthesis.</text>
</comment>
<dbReference type="EMBL" id="NRJG01000044">
    <property type="protein sequence ID" value="RIY39028.1"/>
    <property type="molecule type" value="Genomic_DNA"/>
</dbReference>
<keyword evidence="4 14" id="KW-0997">Cell inner membrane</keyword>
<dbReference type="Pfam" id="PF00905">
    <property type="entry name" value="Transpeptidase"/>
    <property type="match status" value="1"/>
</dbReference>
<dbReference type="SUPFAM" id="SSF56519">
    <property type="entry name" value="Penicillin binding protein dimerisation domain"/>
    <property type="match status" value="1"/>
</dbReference>
<dbReference type="GO" id="GO:0071972">
    <property type="term" value="F:peptidoglycan L,D-transpeptidase activity"/>
    <property type="evidence" value="ECO:0007669"/>
    <property type="project" value="TreeGrafter"/>
</dbReference>
<dbReference type="Proteomes" id="UP000265916">
    <property type="component" value="Unassembled WGS sequence"/>
</dbReference>
<keyword evidence="13 14" id="KW-0961">Cell wall biogenesis/degradation</keyword>
<keyword evidence="7 14" id="KW-0812">Transmembrane</keyword>
<keyword evidence="3 14" id="KW-1003">Cell membrane</keyword>
<evidence type="ECO:0000259" key="15">
    <source>
        <dbReference type="Pfam" id="PF00905"/>
    </source>
</evidence>
<evidence type="ECO:0000259" key="16">
    <source>
        <dbReference type="Pfam" id="PF03717"/>
    </source>
</evidence>